<accession>A0A6C0M0T6</accession>
<feature type="compositionally biased region" description="Basic and acidic residues" evidence="1">
    <location>
        <begin position="216"/>
        <end position="236"/>
    </location>
</feature>
<feature type="transmembrane region" description="Helical" evidence="2">
    <location>
        <begin position="33"/>
        <end position="51"/>
    </location>
</feature>
<name>A0A6C0M0T6_9ZZZZ</name>
<evidence type="ECO:0000256" key="2">
    <source>
        <dbReference type="SAM" id="Phobius"/>
    </source>
</evidence>
<dbReference type="AlphaFoldDB" id="A0A6C0M0T6"/>
<proteinExistence type="predicted"/>
<evidence type="ECO:0000256" key="1">
    <source>
        <dbReference type="SAM" id="MobiDB-lite"/>
    </source>
</evidence>
<organism evidence="3">
    <name type="scientific">viral metagenome</name>
    <dbReference type="NCBI Taxonomy" id="1070528"/>
    <lineage>
        <taxon>unclassified sequences</taxon>
        <taxon>metagenomes</taxon>
        <taxon>organismal metagenomes</taxon>
    </lineage>
</organism>
<protein>
    <submittedName>
        <fullName evidence="3">Uncharacterized protein</fullName>
    </submittedName>
</protein>
<dbReference type="EMBL" id="MN740639">
    <property type="protein sequence ID" value="QHU36557.1"/>
    <property type="molecule type" value="Genomic_DNA"/>
</dbReference>
<evidence type="ECO:0000313" key="3">
    <source>
        <dbReference type="EMBL" id="QHU36557.1"/>
    </source>
</evidence>
<keyword evidence="2" id="KW-0472">Membrane</keyword>
<keyword evidence="2" id="KW-1133">Transmembrane helix</keyword>
<sequence length="309" mass="34515">MSDTSVTQKIVDFLFPQQVWGPVTDIIMSGLKIGYFVALFFLIIYGVYWVITTWIASYKATGYLQAFPVGIFCLFLFIIAIVLLIGWMFSPLSIYGYNIFSFSACDSSHPDKNAGLCYQNCDPGYHGVGPVCWADTFGVGIGDLPSFAPCGVGIQGIGPLCIGWDSHKYHTIFGDIGGLTISTRPLVCPSPQDFDSFDLFDTKHLDDYMTAWNKPDPTKESETDSDRNKLGQKTRADQAYVKDKHREMVDGLCYKTCREGEVHVPGMPYLCIKKKQGTNDPIPLSYGRGVGVIPHWIKLLDKEQAQYIY</sequence>
<reference evidence="3" key="1">
    <citation type="journal article" date="2020" name="Nature">
        <title>Giant virus diversity and host interactions through global metagenomics.</title>
        <authorList>
            <person name="Schulz F."/>
            <person name="Roux S."/>
            <person name="Paez-Espino D."/>
            <person name="Jungbluth S."/>
            <person name="Walsh D.A."/>
            <person name="Denef V.J."/>
            <person name="McMahon K.D."/>
            <person name="Konstantinidis K.T."/>
            <person name="Eloe-Fadrosh E.A."/>
            <person name="Kyrpides N.C."/>
            <person name="Woyke T."/>
        </authorList>
    </citation>
    <scope>NUCLEOTIDE SEQUENCE</scope>
    <source>
        <strain evidence="3">GVMAG-S-1035231-58</strain>
    </source>
</reference>
<feature type="transmembrane region" description="Helical" evidence="2">
    <location>
        <begin position="63"/>
        <end position="89"/>
    </location>
</feature>
<feature type="region of interest" description="Disordered" evidence="1">
    <location>
        <begin position="211"/>
        <end position="236"/>
    </location>
</feature>
<keyword evidence="2" id="KW-0812">Transmembrane</keyword>